<protein>
    <submittedName>
        <fullName evidence="3">Transposase IS166 family protein</fullName>
    </submittedName>
</protein>
<accession>A0A2T5GFQ0</accession>
<dbReference type="AlphaFoldDB" id="A0A2T5GFQ0"/>
<sequence length="141" mass="15595">MSDTTSELARLRAALAAAEARAEVAESELAQTRAVVSCSEAMIQELKLEIAKLRRDKYGISSERRARLIDQLELQLEELEAAATEDALAAEQTAEKASTVRAFTRRHPVRKPAHQISPVALEAVKRIDAIFDIEREINGLD</sequence>
<evidence type="ECO:0000313" key="4">
    <source>
        <dbReference type="Proteomes" id="UP000244077"/>
    </source>
</evidence>
<keyword evidence="4" id="KW-1185">Reference proteome</keyword>
<evidence type="ECO:0000256" key="1">
    <source>
        <dbReference type="SAM" id="Coils"/>
    </source>
</evidence>
<feature type="non-terminal residue" evidence="3">
    <location>
        <position position="141"/>
    </location>
</feature>
<dbReference type="Proteomes" id="UP000244077">
    <property type="component" value="Unassembled WGS sequence"/>
</dbReference>
<reference evidence="3 4" key="1">
    <citation type="submission" date="2018-04" db="EMBL/GenBank/DDBJ databases">
        <title>Genomic Encyclopedia of Archaeal and Bacterial Type Strains, Phase II (KMG-II): from individual species to whole genera.</title>
        <authorList>
            <person name="Goeker M."/>
        </authorList>
    </citation>
    <scope>NUCLEOTIDE SEQUENCE [LARGE SCALE GENOMIC DNA]</scope>
    <source>
        <strain evidence="3 4">DSM 100434</strain>
    </source>
</reference>
<dbReference type="EMBL" id="QAOH01000094">
    <property type="protein sequence ID" value="PTQ58154.1"/>
    <property type="molecule type" value="Genomic_DNA"/>
</dbReference>
<evidence type="ECO:0000259" key="2">
    <source>
        <dbReference type="Pfam" id="PF13007"/>
    </source>
</evidence>
<feature type="domain" description="Transposase TnpC homeodomain" evidence="2">
    <location>
        <begin position="45"/>
        <end position="112"/>
    </location>
</feature>
<dbReference type="InterPro" id="IPR024463">
    <property type="entry name" value="Transposase_TnpC_homeodom"/>
</dbReference>
<proteinExistence type="predicted"/>
<feature type="coiled-coil region" evidence="1">
    <location>
        <begin position="1"/>
        <end position="89"/>
    </location>
</feature>
<evidence type="ECO:0000313" key="3">
    <source>
        <dbReference type="EMBL" id="PTQ58154.1"/>
    </source>
</evidence>
<organism evidence="3 4">
    <name type="scientific">Celeribacter persicus</name>
    <dbReference type="NCBI Taxonomy" id="1651082"/>
    <lineage>
        <taxon>Bacteria</taxon>
        <taxon>Pseudomonadati</taxon>
        <taxon>Pseudomonadota</taxon>
        <taxon>Alphaproteobacteria</taxon>
        <taxon>Rhodobacterales</taxon>
        <taxon>Roseobacteraceae</taxon>
        <taxon>Celeribacter</taxon>
    </lineage>
</organism>
<keyword evidence="1" id="KW-0175">Coiled coil</keyword>
<gene>
    <name evidence="3" type="ORF">C8N42_1941</name>
</gene>
<dbReference type="Pfam" id="PF13007">
    <property type="entry name" value="LZ_Tnp_IS66"/>
    <property type="match status" value="1"/>
</dbReference>
<comment type="caution">
    <text evidence="3">The sequence shown here is derived from an EMBL/GenBank/DDBJ whole genome shotgun (WGS) entry which is preliminary data.</text>
</comment>
<name>A0A2T5GFQ0_9RHOB</name>